<name>A0A4C1WXG7_EUMVA</name>
<reference evidence="2 3" key="1">
    <citation type="journal article" date="2019" name="Commun. Biol.">
        <title>The bagworm genome reveals a unique fibroin gene that provides high tensile strength.</title>
        <authorList>
            <person name="Kono N."/>
            <person name="Nakamura H."/>
            <person name="Ohtoshi R."/>
            <person name="Tomita M."/>
            <person name="Numata K."/>
            <person name="Arakawa K."/>
        </authorList>
    </citation>
    <scope>NUCLEOTIDE SEQUENCE [LARGE SCALE GENOMIC DNA]</scope>
</reference>
<sequence length="109" mass="12131">MEKNLHFFFFKHVAYQNASLSRHTARAHPATAKRILTERRAVKKRQGGRTAASSFGTAFLKRDPGLRASGELSKIPSRRRPPAAPSPAGLLTRGRNHSSDKTYLQCFAL</sequence>
<proteinExistence type="predicted"/>
<protein>
    <submittedName>
        <fullName evidence="2">Uncharacterized protein</fullName>
    </submittedName>
</protein>
<comment type="caution">
    <text evidence="2">The sequence shown here is derived from an EMBL/GenBank/DDBJ whole genome shotgun (WGS) entry which is preliminary data.</text>
</comment>
<keyword evidence="3" id="KW-1185">Reference proteome</keyword>
<gene>
    <name evidence="2" type="ORF">EVAR_23597_1</name>
</gene>
<evidence type="ECO:0000313" key="2">
    <source>
        <dbReference type="EMBL" id="GBP56158.1"/>
    </source>
</evidence>
<evidence type="ECO:0000256" key="1">
    <source>
        <dbReference type="SAM" id="MobiDB-lite"/>
    </source>
</evidence>
<dbReference type="AlphaFoldDB" id="A0A4C1WXG7"/>
<evidence type="ECO:0000313" key="3">
    <source>
        <dbReference type="Proteomes" id="UP000299102"/>
    </source>
</evidence>
<dbReference type="Proteomes" id="UP000299102">
    <property type="component" value="Unassembled WGS sequence"/>
</dbReference>
<organism evidence="2 3">
    <name type="scientific">Eumeta variegata</name>
    <name type="common">Bagworm moth</name>
    <name type="synonym">Eumeta japonica</name>
    <dbReference type="NCBI Taxonomy" id="151549"/>
    <lineage>
        <taxon>Eukaryota</taxon>
        <taxon>Metazoa</taxon>
        <taxon>Ecdysozoa</taxon>
        <taxon>Arthropoda</taxon>
        <taxon>Hexapoda</taxon>
        <taxon>Insecta</taxon>
        <taxon>Pterygota</taxon>
        <taxon>Neoptera</taxon>
        <taxon>Endopterygota</taxon>
        <taxon>Lepidoptera</taxon>
        <taxon>Glossata</taxon>
        <taxon>Ditrysia</taxon>
        <taxon>Tineoidea</taxon>
        <taxon>Psychidae</taxon>
        <taxon>Oiketicinae</taxon>
        <taxon>Eumeta</taxon>
    </lineage>
</organism>
<accession>A0A4C1WXG7</accession>
<dbReference type="EMBL" id="BGZK01000686">
    <property type="protein sequence ID" value="GBP56158.1"/>
    <property type="molecule type" value="Genomic_DNA"/>
</dbReference>
<feature type="region of interest" description="Disordered" evidence="1">
    <location>
        <begin position="66"/>
        <end position="97"/>
    </location>
</feature>